<name>A0AAN6MWX3_9PEZI</name>
<dbReference type="EMBL" id="MU853987">
    <property type="protein sequence ID" value="KAK3934469.1"/>
    <property type="molecule type" value="Genomic_DNA"/>
</dbReference>
<dbReference type="GO" id="GO:0016787">
    <property type="term" value="F:hydrolase activity"/>
    <property type="evidence" value="ECO:0007669"/>
    <property type="project" value="UniProtKB-KW"/>
</dbReference>
<dbReference type="InterPro" id="IPR027417">
    <property type="entry name" value="P-loop_NTPase"/>
</dbReference>
<gene>
    <name evidence="1" type="ORF">QBC46DRAFT_462609</name>
</gene>
<keyword evidence="2" id="KW-1185">Reference proteome</keyword>
<comment type="caution">
    <text evidence="1">The sequence shown here is derived from an EMBL/GenBank/DDBJ whole genome shotgun (WGS) entry which is preliminary data.</text>
</comment>
<evidence type="ECO:0000313" key="1">
    <source>
        <dbReference type="EMBL" id="KAK3934469.1"/>
    </source>
</evidence>
<sequence length="120" mass="13625">MDLLEKLQLPLARTASDARPVVVMTCGIAGSGKSTLSKLLAERERDIILDRPFYCKEDREYFRRVIAAIFFRPQSKEVIRERIQHRRQAGVNADSALEIAPEILDRYWEGFESPDGGGDS</sequence>
<proteinExistence type="predicted"/>
<evidence type="ECO:0000313" key="2">
    <source>
        <dbReference type="Proteomes" id="UP001303473"/>
    </source>
</evidence>
<dbReference type="Proteomes" id="UP001303473">
    <property type="component" value="Unassembled WGS sequence"/>
</dbReference>
<keyword evidence="1" id="KW-0378">Hydrolase</keyword>
<reference evidence="2" key="1">
    <citation type="journal article" date="2023" name="Mol. Phylogenet. Evol.">
        <title>Genome-scale phylogeny and comparative genomics of the fungal order Sordariales.</title>
        <authorList>
            <person name="Hensen N."/>
            <person name="Bonometti L."/>
            <person name="Westerberg I."/>
            <person name="Brannstrom I.O."/>
            <person name="Guillou S."/>
            <person name="Cros-Aarteil S."/>
            <person name="Calhoun S."/>
            <person name="Haridas S."/>
            <person name="Kuo A."/>
            <person name="Mondo S."/>
            <person name="Pangilinan J."/>
            <person name="Riley R."/>
            <person name="LaButti K."/>
            <person name="Andreopoulos B."/>
            <person name="Lipzen A."/>
            <person name="Chen C."/>
            <person name="Yan M."/>
            <person name="Daum C."/>
            <person name="Ng V."/>
            <person name="Clum A."/>
            <person name="Steindorff A."/>
            <person name="Ohm R.A."/>
            <person name="Martin F."/>
            <person name="Silar P."/>
            <person name="Natvig D.O."/>
            <person name="Lalanne C."/>
            <person name="Gautier V."/>
            <person name="Ament-Velasquez S.L."/>
            <person name="Kruys A."/>
            <person name="Hutchinson M.I."/>
            <person name="Powell A.J."/>
            <person name="Barry K."/>
            <person name="Miller A.N."/>
            <person name="Grigoriev I.V."/>
            <person name="Debuchy R."/>
            <person name="Gladieux P."/>
            <person name="Hiltunen Thoren M."/>
            <person name="Johannesson H."/>
        </authorList>
    </citation>
    <scope>NUCLEOTIDE SEQUENCE [LARGE SCALE GENOMIC DNA]</scope>
    <source>
        <strain evidence="2">CBS 340.73</strain>
    </source>
</reference>
<dbReference type="AlphaFoldDB" id="A0AAN6MWX3"/>
<organism evidence="1 2">
    <name type="scientific">Diplogelasinospora grovesii</name>
    <dbReference type="NCBI Taxonomy" id="303347"/>
    <lineage>
        <taxon>Eukaryota</taxon>
        <taxon>Fungi</taxon>
        <taxon>Dikarya</taxon>
        <taxon>Ascomycota</taxon>
        <taxon>Pezizomycotina</taxon>
        <taxon>Sordariomycetes</taxon>
        <taxon>Sordariomycetidae</taxon>
        <taxon>Sordariales</taxon>
        <taxon>Diplogelasinosporaceae</taxon>
        <taxon>Diplogelasinospora</taxon>
    </lineage>
</organism>
<dbReference type="SUPFAM" id="SSF52540">
    <property type="entry name" value="P-loop containing nucleoside triphosphate hydrolases"/>
    <property type="match status" value="1"/>
</dbReference>
<protein>
    <submittedName>
        <fullName evidence="1">P-loop containing nucleoside triphosphate hydrolase</fullName>
    </submittedName>
</protein>
<accession>A0AAN6MWX3</accession>
<dbReference type="Gene3D" id="3.40.50.300">
    <property type="entry name" value="P-loop containing nucleotide triphosphate hydrolases"/>
    <property type="match status" value="1"/>
</dbReference>